<protein>
    <recommendedName>
        <fullName evidence="1">Retrotransposon gag domain-containing protein</fullName>
    </recommendedName>
</protein>
<evidence type="ECO:0000313" key="3">
    <source>
        <dbReference type="Proteomes" id="UP000257109"/>
    </source>
</evidence>
<dbReference type="InterPro" id="IPR021109">
    <property type="entry name" value="Peptidase_aspartic_dom_sf"/>
</dbReference>
<sequence length="282" mass="33429">PKEDGDVVQREHIFHTRCHINDKVFSMIINHGSCTNVACTLLVEKLNLPTKKHPNPYTLQWLNDCEDIRVTQQVLVSFSIGKYKDEVLYDVAPMHARHLLLGNHWQFDRKVAHDGYKNRYSLAMNKHVIVLTPLKLVEAYSDQMRVERGCKLREDQLSIGALLVNTTMRKKKSSIQMEDIMKMNGEEKVNQDVTITWMTIPTFQGKNDLELYLEWERKVEHVFDCHNYLEEKKVKLAVVEFTNYASIWWDQFVINRRRNGERLIRTWKDMKSIMRRRFVPSH</sequence>
<accession>A0A371I5D3</accession>
<dbReference type="Proteomes" id="UP000257109">
    <property type="component" value="Unassembled WGS sequence"/>
</dbReference>
<organism evidence="2 3">
    <name type="scientific">Mucuna pruriens</name>
    <name type="common">Velvet bean</name>
    <name type="synonym">Dolichos pruriens</name>
    <dbReference type="NCBI Taxonomy" id="157652"/>
    <lineage>
        <taxon>Eukaryota</taxon>
        <taxon>Viridiplantae</taxon>
        <taxon>Streptophyta</taxon>
        <taxon>Embryophyta</taxon>
        <taxon>Tracheophyta</taxon>
        <taxon>Spermatophyta</taxon>
        <taxon>Magnoliopsida</taxon>
        <taxon>eudicotyledons</taxon>
        <taxon>Gunneridae</taxon>
        <taxon>Pentapetalae</taxon>
        <taxon>rosids</taxon>
        <taxon>fabids</taxon>
        <taxon>Fabales</taxon>
        <taxon>Fabaceae</taxon>
        <taxon>Papilionoideae</taxon>
        <taxon>50 kb inversion clade</taxon>
        <taxon>NPAAA clade</taxon>
        <taxon>indigoferoid/millettioid clade</taxon>
        <taxon>Phaseoleae</taxon>
        <taxon>Mucuna</taxon>
    </lineage>
</organism>
<dbReference type="PANTHER" id="PTHR35046:SF9">
    <property type="entry name" value="RNA-DIRECTED DNA POLYMERASE"/>
    <property type="match status" value="1"/>
</dbReference>
<dbReference type="Gene3D" id="2.40.70.10">
    <property type="entry name" value="Acid Proteases"/>
    <property type="match status" value="1"/>
</dbReference>
<dbReference type="EMBL" id="QJKJ01000885">
    <property type="protein sequence ID" value="RDY10236.1"/>
    <property type="molecule type" value="Genomic_DNA"/>
</dbReference>
<proteinExistence type="predicted"/>
<reference evidence="2" key="1">
    <citation type="submission" date="2018-05" db="EMBL/GenBank/DDBJ databases">
        <title>Draft genome of Mucuna pruriens seed.</title>
        <authorList>
            <person name="Nnadi N.E."/>
            <person name="Vos R."/>
            <person name="Hasami M.H."/>
            <person name="Devisetty U.K."/>
            <person name="Aguiy J.C."/>
        </authorList>
    </citation>
    <scope>NUCLEOTIDE SEQUENCE [LARGE SCALE GENOMIC DNA]</scope>
    <source>
        <strain evidence="2">JCA_2017</strain>
    </source>
</reference>
<feature type="non-terminal residue" evidence="2">
    <location>
        <position position="1"/>
    </location>
</feature>
<keyword evidence="3" id="KW-1185">Reference proteome</keyword>
<dbReference type="OrthoDB" id="1747743at2759"/>
<gene>
    <name evidence="2" type="ORF">CR513_05281</name>
</gene>
<dbReference type="PANTHER" id="PTHR35046">
    <property type="entry name" value="ZINC KNUCKLE (CCHC-TYPE) FAMILY PROTEIN"/>
    <property type="match status" value="1"/>
</dbReference>
<dbReference type="AlphaFoldDB" id="A0A371I5D3"/>
<evidence type="ECO:0000313" key="2">
    <source>
        <dbReference type="EMBL" id="RDY10236.1"/>
    </source>
</evidence>
<dbReference type="InterPro" id="IPR005162">
    <property type="entry name" value="Retrotrans_gag_dom"/>
</dbReference>
<dbReference type="CDD" id="cd00303">
    <property type="entry name" value="retropepsin_like"/>
    <property type="match status" value="1"/>
</dbReference>
<feature type="domain" description="Retrotransposon gag" evidence="1">
    <location>
        <begin position="235"/>
        <end position="281"/>
    </location>
</feature>
<dbReference type="Pfam" id="PF03732">
    <property type="entry name" value="Retrotrans_gag"/>
    <property type="match status" value="1"/>
</dbReference>
<comment type="caution">
    <text evidence="2">The sequence shown here is derived from an EMBL/GenBank/DDBJ whole genome shotgun (WGS) entry which is preliminary data.</text>
</comment>
<evidence type="ECO:0000259" key="1">
    <source>
        <dbReference type="Pfam" id="PF03732"/>
    </source>
</evidence>
<name>A0A371I5D3_MUCPR</name>